<proteinExistence type="predicted"/>
<reference evidence="1 2" key="1">
    <citation type="submission" date="2016-10" db="EMBL/GenBank/DDBJ databases">
        <authorList>
            <person name="de Groot N.N."/>
        </authorList>
    </citation>
    <scope>NUCLEOTIDE SEQUENCE [LARGE SCALE GENOMIC DNA]</scope>
    <source>
        <strain evidence="1 2">CGMCC 1.9167</strain>
    </source>
</reference>
<dbReference type="STRING" id="650891.SAMN05216203_2052"/>
<keyword evidence="2" id="KW-1185">Reference proteome</keyword>
<name>A0A1I6IAY7_9GAMM</name>
<dbReference type="OrthoDB" id="9796486at2"/>
<sequence>MCRYPLRVHGIPELIHDPELNKALSSQSQQSLLVTRVAVTSSYFHCGKALIRSGAWSQDAQQAPIKVSFGAEIANNQGLSGDIIADIDAGVAQRYRTDI</sequence>
<protein>
    <submittedName>
        <fullName evidence="1">Uncharacterized protein</fullName>
    </submittedName>
</protein>
<dbReference type="RefSeq" id="WP_092011738.1">
    <property type="nucleotide sequence ID" value="NZ_FOYW01000001.1"/>
</dbReference>
<dbReference type="AlphaFoldDB" id="A0A1I6IAY7"/>
<evidence type="ECO:0000313" key="1">
    <source>
        <dbReference type="EMBL" id="SFR63848.1"/>
    </source>
</evidence>
<organism evidence="1 2">
    <name type="scientific">Marinobacter daqiaonensis</name>
    <dbReference type="NCBI Taxonomy" id="650891"/>
    <lineage>
        <taxon>Bacteria</taxon>
        <taxon>Pseudomonadati</taxon>
        <taxon>Pseudomonadota</taxon>
        <taxon>Gammaproteobacteria</taxon>
        <taxon>Pseudomonadales</taxon>
        <taxon>Marinobacteraceae</taxon>
        <taxon>Marinobacter</taxon>
    </lineage>
</organism>
<accession>A0A1I6IAY7</accession>
<gene>
    <name evidence="1" type="ORF">SAMN05216203_2052</name>
</gene>
<evidence type="ECO:0000313" key="2">
    <source>
        <dbReference type="Proteomes" id="UP000198644"/>
    </source>
</evidence>
<dbReference type="Proteomes" id="UP000198644">
    <property type="component" value="Unassembled WGS sequence"/>
</dbReference>
<dbReference type="EMBL" id="FOYW01000001">
    <property type="protein sequence ID" value="SFR63848.1"/>
    <property type="molecule type" value="Genomic_DNA"/>
</dbReference>